<evidence type="ECO:0000313" key="3">
    <source>
        <dbReference type="Proteomes" id="UP000274756"/>
    </source>
</evidence>
<dbReference type="AlphaFoldDB" id="A0A0N4U746"/>
<dbReference type="Proteomes" id="UP000038040">
    <property type="component" value="Unplaced"/>
</dbReference>
<gene>
    <name evidence="1" type="ORF">DME_LOCUS20</name>
</gene>
<dbReference type="Proteomes" id="UP000274756">
    <property type="component" value="Unassembled WGS sequence"/>
</dbReference>
<evidence type="ECO:0000313" key="2">
    <source>
        <dbReference type="Proteomes" id="UP000038040"/>
    </source>
</evidence>
<reference evidence="1 3" key="2">
    <citation type="submission" date="2018-11" db="EMBL/GenBank/DDBJ databases">
        <authorList>
            <consortium name="Pathogen Informatics"/>
        </authorList>
    </citation>
    <scope>NUCLEOTIDE SEQUENCE [LARGE SCALE GENOMIC DNA]</scope>
</reference>
<name>A0A0N4U746_DRAME</name>
<evidence type="ECO:0000313" key="4">
    <source>
        <dbReference type="WBParaSite" id="DME_0000279101-mRNA-1"/>
    </source>
</evidence>
<keyword evidence="3" id="KW-1185">Reference proteome</keyword>
<dbReference type="WBParaSite" id="DME_0000279101-mRNA-1">
    <property type="protein sequence ID" value="DME_0000279101-mRNA-1"/>
    <property type="gene ID" value="DME_0000279101"/>
</dbReference>
<proteinExistence type="predicted"/>
<reference evidence="4" key="1">
    <citation type="submission" date="2017-02" db="UniProtKB">
        <authorList>
            <consortium name="WormBaseParasite"/>
        </authorList>
    </citation>
    <scope>IDENTIFICATION</scope>
</reference>
<protein>
    <submittedName>
        <fullName evidence="4">BZIP domain-containing protein</fullName>
    </submittedName>
</protein>
<sequence>MDLVWIIKILHGNATQTDSNTELNNQRALYTEDVSVRRGNVTVDNWQMRSSGEWVYVEVLQEDRSSPVLVPISTIEPLDDTSSVSDVSDDLLSVSEILDAQSFNLEPVHECDLSLPISPQSLYNKTHKQLLSRESFHDESIIHHTESHAQLQHTKLRPSFFPHILKSIICDSVKPKLHNQELQLLEYNTNIMKPVATDLNSVVSIVESLEARLSETVKCANMGEKAVNYKKLKSQQSFNKFKRLNTACRVAAEGKIKQRSKKVARFSSGFNNNRKVNRC</sequence>
<accession>A0A0N4U746</accession>
<dbReference type="EMBL" id="UYYG01000001">
    <property type="protein sequence ID" value="VDN50047.1"/>
    <property type="molecule type" value="Genomic_DNA"/>
</dbReference>
<evidence type="ECO:0000313" key="1">
    <source>
        <dbReference type="EMBL" id="VDN50047.1"/>
    </source>
</evidence>
<organism evidence="2 4">
    <name type="scientific">Dracunculus medinensis</name>
    <name type="common">Guinea worm</name>
    <dbReference type="NCBI Taxonomy" id="318479"/>
    <lineage>
        <taxon>Eukaryota</taxon>
        <taxon>Metazoa</taxon>
        <taxon>Ecdysozoa</taxon>
        <taxon>Nematoda</taxon>
        <taxon>Chromadorea</taxon>
        <taxon>Rhabditida</taxon>
        <taxon>Spirurina</taxon>
        <taxon>Dracunculoidea</taxon>
        <taxon>Dracunculidae</taxon>
        <taxon>Dracunculus</taxon>
    </lineage>
</organism>